<sequence>MTDNTAPKKSIHEFADKDGQFRRQVSSFRSRVSADPNAEFPAEADRYVLYITLGCPWAHRANLVRSLKGLEDIIQLVVMDYTLTEEGWVYTGVDGTAPCDPLYGFTRHKDLYLKADPSFVGRYTVPVLWDKKRETIVNNESSEIIRMFFTAFDHLLPPERRESAHGFGGYYPEGPLRGQIDELNDWVYNTVNNGVYKTGFASTQEAYENHLYPLFASLDRLEALLKDSAEGGKGPFLFGNHITEADIRLYTTIARFDVGYFTLFKCNLKMIRYEYPHLDKWYRRLYWDDTALTRGAFKKTTNFDHIIKGYAAALKHKTYPRGPIPYILPAPVEEEY</sequence>
<gene>
    <name evidence="1" type="ORF">BDY19DRAFT_992692</name>
</gene>
<protein>
    <submittedName>
        <fullName evidence="1">Glutathione S-transferase</fullName>
    </submittedName>
</protein>
<name>A0ACB8U666_9APHY</name>
<evidence type="ECO:0000313" key="1">
    <source>
        <dbReference type="EMBL" id="KAI0089719.1"/>
    </source>
</evidence>
<keyword evidence="2" id="KW-1185">Reference proteome</keyword>
<comment type="caution">
    <text evidence="1">The sequence shown here is derived from an EMBL/GenBank/DDBJ whole genome shotgun (WGS) entry which is preliminary data.</text>
</comment>
<reference evidence="1" key="1">
    <citation type="journal article" date="2021" name="Environ. Microbiol.">
        <title>Gene family expansions and transcriptome signatures uncover fungal adaptations to wood decay.</title>
        <authorList>
            <person name="Hage H."/>
            <person name="Miyauchi S."/>
            <person name="Viragh M."/>
            <person name="Drula E."/>
            <person name="Min B."/>
            <person name="Chaduli D."/>
            <person name="Navarro D."/>
            <person name="Favel A."/>
            <person name="Norest M."/>
            <person name="Lesage-Meessen L."/>
            <person name="Balint B."/>
            <person name="Merenyi Z."/>
            <person name="de Eugenio L."/>
            <person name="Morin E."/>
            <person name="Martinez A.T."/>
            <person name="Baldrian P."/>
            <person name="Stursova M."/>
            <person name="Martinez M.J."/>
            <person name="Novotny C."/>
            <person name="Magnuson J.K."/>
            <person name="Spatafora J.W."/>
            <person name="Maurice S."/>
            <person name="Pangilinan J."/>
            <person name="Andreopoulos W."/>
            <person name="LaButti K."/>
            <person name="Hundley H."/>
            <person name="Na H."/>
            <person name="Kuo A."/>
            <person name="Barry K."/>
            <person name="Lipzen A."/>
            <person name="Henrissat B."/>
            <person name="Riley R."/>
            <person name="Ahrendt S."/>
            <person name="Nagy L.G."/>
            <person name="Grigoriev I.V."/>
            <person name="Martin F."/>
            <person name="Rosso M.N."/>
        </authorList>
    </citation>
    <scope>NUCLEOTIDE SEQUENCE</scope>
    <source>
        <strain evidence="1">CBS 384.51</strain>
    </source>
</reference>
<accession>A0ACB8U666</accession>
<evidence type="ECO:0000313" key="2">
    <source>
        <dbReference type="Proteomes" id="UP001055072"/>
    </source>
</evidence>
<dbReference type="Proteomes" id="UP001055072">
    <property type="component" value="Unassembled WGS sequence"/>
</dbReference>
<proteinExistence type="predicted"/>
<dbReference type="EMBL" id="MU274909">
    <property type="protein sequence ID" value="KAI0089719.1"/>
    <property type="molecule type" value="Genomic_DNA"/>
</dbReference>
<organism evidence="1 2">
    <name type="scientific">Irpex rosettiformis</name>
    <dbReference type="NCBI Taxonomy" id="378272"/>
    <lineage>
        <taxon>Eukaryota</taxon>
        <taxon>Fungi</taxon>
        <taxon>Dikarya</taxon>
        <taxon>Basidiomycota</taxon>
        <taxon>Agaricomycotina</taxon>
        <taxon>Agaricomycetes</taxon>
        <taxon>Polyporales</taxon>
        <taxon>Irpicaceae</taxon>
        <taxon>Irpex</taxon>
    </lineage>
</organism>